<protein>
    <submittedName>
        <fullName evidence="2">Uncharacterized protein</fullName>
    </submittedName>
</protein>
<gene>
    <name evidence="2" type="ORF">EIW28_07955</name>
</gene>
<evidence type="ECO:0000313" key="2">
    <source>
        <dbReference type="EMBL" id="RRS00486.1"/>
    </source>
</evidence>
<comment type="caution">
    <text evidence="2">The sequence shown here is derived from an EMBL/GenBank/DDBJ whole genome shotgun (WGS) entry which is preliminary data.</text>
</comment>
<accession>A0A426V0W5</accession>
<reference evidence="2 3" key="1">
    <citation type="submission" date="2018-12" db="EMBL/GenBank/DDBJ databases">
        <title>Glycomyces sp. YIM 121974 draft genome.</title>
        <authorList>
            <person name="Li Q."/>
        </authorList>
    </citation>
    <scope>NUCLEOTIDE SEQUENCE [LARGE SCALE GENOMIC DNA]</scope>
    <source>
        <strain evidence="2 3">YIM 121974</strain>
    </source>
</reference>
<dbReference type="Proteomes" id="UP000277256">
    <property type="component" value="Unassembled WGS sequence"/>
</dbReference>
<keyword evidence="3" id="KW-1185">Reference proteome</keyword>
<dbReference type="AlphaFoldDB" id="A0A426V0W5"/>
<dbReference type="OrthoDB" id="5189922at2"/>
<dbReference type="RefSeq" id="WP_125247165.1">
    <property type="nucleotide sequence ID" value="NZ_RSEB01000002.1"/>
</dbReference>
<evidence type="ECO:0000313" key="3">
    <source>
        <dbReference type="Proteomes" id="UP000277256"/>
    </source>
</evidence>
<organism evidence="2 3">
    <name type="scientific">Glycomyces terrestris</name>
    <dbReference type="NCBI Taxonomy" id="2493553"/>
    <lineage>
        <taxon>Bacteria</taxon>
        <taxon>Bacillati</taxon>
        <taxon>Actinomycetota</taxon>
        <taxon>Actinomycetes</taxon>
        <taxon>Glycomycetales</taxon>
        <taxon>Glycomycetaceae</taxon>
        <taxon>Glycomyces</taxon>
    </lineage>
</organism>
<evidence type="ECO:0000256" key="1">
    <source>
        <dbReference type="SAM" id="MobiDB-lite"/>
    </source>
</evidence>
<name>A0A426V0W5_9ACTN</name>
<sequence>MAYQNTRPRPNAAAPDPLERGGFGDGSNRYTVYASSAEVPDSFQVCANGNRADLVLIVSGLTSQNLHATWGDEWRNRTAEWREWARATAFHVFYNGSPQPQAQTRFCDG</sequence>
<feature type="region of interest" description="Disordered" evidence="1">
    <location>
        <begin position="1"/>
        <end position="23"/>
    </location>
</feature>
<proteinExistence type="predicted"/>
<dbReference type="EMBL" id="RSEB01000002">
    <property type="protein sequence ID" value="RRS00486.1"/>
    <property type="molecule type" value="Genomic_DNA"/>
</dbReference>